<proteinExistence type="inferred from homology"/>
<dbReference type="InterPro" id="IPR008964">
    <property type="entry name" value="Invasin/intimin_cell_adhesion"/>
</dbReference>
<dbReference type="InterPro" id="IPR038765">
    <property type="entry name" value="Papain-like_cys_pep_sf"/>
</dbReference>
<dbReference type="PROSITE" id="PS51127">
    <property type="entry name" value="BIG1"/>
    <property type="match status" value="1"/>
</dbReference>
<evidence type="ECO:0000256" key="1">
    <source>
        <dbReference type="ARBA" id="ARBA00010116"/>
    </source>
</evidence>
<dbReference type="Pfam" id="PF01841">
    <property type="entry name" value="Transglut_core"/>
    <property type="match status" value="1"/>
</dbReference>
<dbReference type="Gene3D" id="3.10.620.30">
    <property type="match status" value="1"/>
</dbReference>
<dbReference type="AlphaFoldDB" id="A0A8T3VUA0"/>
<feature type="region of interest" description="Disordered" evidence="2">
    <location>
        <begin position="29"/>
        <end position="98"/>
    </location>
</feature>
<comment type="caution">
    <text evidence="4">The sequence shown here is derived from an EMBL/GenBank/DDBJ whole genome shotgun (WGS) entry which is preliminary data.</text>
</comment>
<dbReference type="InterPro" id="IPR003344">
    <property type="entry name" value="Big_1_dom"/>
</dbReference>
<organism evidence="4 5">
    <name type="scientific">Methanobrevibacter olleyae</name>
    <dbReference type="NCBI Taxonomy" id="294671"/>
    <lineage>
        <taxon>Archaea</taxon>
        <taxon>Methanobacteriati</taxon>
        <taxon>Methanobacteriota</taxon>
        <taxon>Methanomada group</taxon>
        <taxon>Methanobacteria</taxon>
        <taxon>Methanobacteriales</taxon>
        <taxon>Methanobacteriaceae</taxon>
        <taxon>Methanobrevibacter</taxon>
    </lineage>
</organism>
<feature type="domain" description="Big-1" evidence="3">
    <location>
        <begin position="92"/>
        <end position="179"/>
    </location>
</feature>
<sequence>MSLLILAMASVSASDVSDISDNQDIISNQDSISEDTVSENVDLSVADLESSDDSDSNDSVSESDNPKIGSSEIESDSLNADSQSEGETTKNSTSIEASSSSVVYGNDYTVTLKDKNGNVLSGKNLIFTFNGNNYTRTTDSNGVASIKIDAAAGTYTISVLFEGDDLHENSSSSSKVTVSKASTSISTNTKYAVKGETYSVVLKDKDGKVLSKRNVILTYNGKTYNKTTNSKGIVSIKITGAVAKTYKLTYKFAGDEYYKASSGSVSLKVKMATSLTGASTVVKGNKYSVTLKNANGKALSGRTVTFTINGKSYKKTTNSKGVVSLKISLASPRAYDLKVKYAGSSYYGASAKEVSLFVKTPTKIINSGSSIGKGTKYYLTLKDSSNNVLSGKTVTLTYRGKTYKKTTNSKGVVSLKINSAIGKRYVLKYKFAGTKYYGPSSGSVNLRIKNATTLTGPASTTIIKGNAYKVTLKADNGKAISGQKITFTFNGKTYTRTTNKKGVASLTISAAAGKTYKFSYKFAGTSYYNRSASGTINLAVKIKSSFKNSGAVIMNNTPYLVHLKDSSGNPLASKNVTFTFDGKTYQNKTDANGTVGLLINVASPKVAKLTYKFAGDNKYDASSGSVSLDAKSDKIFTFDHIVAGAVKLRTFVEKNGKMAATISINGIKMNMSSFAYLLAKAVENINNGKKSDVALVDVQTNYTNGGNSSINADLNKTKYVELSKDLTDYIEDEGRLPNFISTVIGKMSPNLYIYGLAKSLDFYSDMNRLPNYVTFDARDVNGGNGNVTKKGNASQYKKGLNEVQSLSSSELAKYLKSSGNDALNSAIKSLANSLTAGKSTVWAKAEAIFNWVRDNVDYEYYANTKYKATGTLSKKKGNCCDHANLIVALCRAADIPARYSHGKNCKFSSGLNTGHVWAQIYVDGVWYSADATSSRNKLGNIQNWNTNSFTLKGQYIHLEF</sequence>
<gene>
    <name evidence="4" type="ORF">E7Z75_06955</name>
</gene>
<evidence type="ECO:0000256" key="2">
    <source>
        <dbReference type="SAM" id="MobiDB-lite"/>
    </source>
</evidence>
<dbReference type="Gene3D" id="2.60.40.10">
    <property type="entry name" value="Immunoglobulins"/>
    <property type="match status" value="4"/>
</dbReference>
<dbReference type="SMART" id="SM00460">
    <property type="entry name" value="TGc"/>
    <property type="match status" value="1"/>
</dbReference>
<evidence type="ECO:0000259" key="3">
    <source>
        <dbReference type="PROSITE" id="PS51127"/>
    </source>
</evidence>
<dbReference type="Proteomes" id="UP000732619">
    <property type="component" value="Unassembled WGS sequence"/>
</dbReference>
<evidence type="ECO:0000313" key="4">
    <source>
        <dbReference type="EMBL" id="MBE6512861.1"/>
    </source>
</evidence>
<dbReference type="PANTHER" id="PTHR33490">
    <property type="entry name" value="BLR5614 PROTEIN-RELATED"/>
    <property type="match status" value="1"/>
</dbReference>
<name>A0A8T3VUA0_METOL</name>
<reference evidence="4" key="1">
    <citation type="submission" date="2019-04" db="EMBL/GenBank/DDBJ databases">
        <title>Evolution of Biomass-Degrading Anaerobic Consortia Revealed by Metagenomics.</title>
        <authorList>
            <person name="Peng X."/>
        </authorList>
    </citation>
    <scope>NUCLEOTIDE SEQUENCE</scope>
    <source>
        <strain evidence="4">SIG14</strain>
    </source>
</reference>
<dbReference type="InterPro" id="IPR013783">
    <property type="entry name" value="Ig-like_fold"/>
</dbReference>
<dbReference type="SUPFAM" id="SSF54001">
    <property type="entry name" value="Cysteine proteinases"/>
    <property type="match status" value="1"/>
</dbReference>
<dbReference type="PANTHER" id="PTHR33490:SF3">
    <property type="entry name" value="CONSERVED INTEGRAL MEMBRANE PROTEIN"/>
    <property type="match status" value="1"/>
</dbReference>
<dbReference type="SUPFAM" id="SSF49373">
    <property type="entry name" value="Invasin/intimin cell-adhesion fragments"/>
    <property type="match status" value="1"/>
</dbReference>
<feature type="compositionally biased region" description="Polar residues" evidence="2">
    <location>
        <begin position="76"/>
        <end position="91"/>
    </location>
</feature>
<protein>
    <recommendedName>
        <fullName evidence="3">Big-1 domain-containing protein</fullName>
    </recommendedName>
</protein>
<comment type="similarity">
    <text evidence="1">Belongs to the intimin/invasin family.</text>
</comment>
<dbReference type="EMBL" id="SUTG01000034">
    <property type="protein sequence ID" value="MBE6512861.1"/>
    <property type="molecule type" value="Genomic_DNA"/>
</dbReference>
<evidence type="ECO:0000313" key="5">
    <source>
        <dbReference type="Proteomes" id="UP000732619"/>
    </source>
</evidence>
<accession>A0A8T3VUA0</accession>
<dbReference type="InterPro" id="IPR002931">
    <property type="entry name" value="Transglutaminase-like"/>
</dbReference>